<dbReference type="InterPro" id="IPR016177">
    <property type="entry name" value="DNA-bd_dom_sf"/>
</dbReference>
<evidence type="ECO:0000256" key="4">
    <source>
        <dbReference type="ARBA" id="ARBA00023163"/>
    </source>
</evidence>
<feature type="domain" description="AP2/ERF" evidence="7">
    <location>
        <begin position="117"/>
        <end position="171"/>
    </location>
</feature>
<proteinExistence type="predicted"/>
<dbReference type="GO" id="GO:0005634">
    <property type="term" value="C:nucleus"/>
    <property type="evidence" value="ECO:0007669"/>
    <property type="project" value="UniProtKB-SubCell"/>
</dbReference>
<gene>
    <name evidence="8" type="primary">Contig4381.g4681</name>
    <name evidence="8" type="ORF">STYLEM_5016</name>
</gene>
<dbReference type="AlphaFoldDB" id="A0A078A1N4"/>
<keyword evidence="5" id="KW-0539">Nucleus</keyword>
<evidence type="ECO:0000256" key="1">
    <source>
        <dbReference type="ARBA" id="ARBA00004123"/>
    </source>
</evidence>
<feature type="region of interest" description="Disordered" evidence="6">
    <location>
        <begin position="1"/>
        <end position="25"/>
    </location>
</feature>
<dbReference type="GO" id="GO:0003677">
    <property type="term" value="F:DNA binding"/>
    <property type="evidence" value="ECO:0007669"/>
    <property type="project" value="UniProtKB-KW"/>
</dbReference>
<dbReference type="PROSITE" id="PS51032">
    <property type="entry name" value="AP2_ERF"/>
    <property type="match status" value="1"/>
</dbReference>
<evidence type="ECO:0000256" key="6">
    <source>
        <dbReference type="SAM" id="MobiDB-lite"/>
    </source>
</evidence>
<dbReference type="InterPro" id="IPR001471">
    <property type="entry name" value="AP2/ERF_dom"/>
</dbReference>
<dbReference type="InParanoid" id="A0A078A1N4"/>
<dbReference type="InterPro" id="IPR036955">
    <property type="entry name" value="AP2/ERF_dom_sf"/>
</dbReference>
<organism evidence="8 9">
    <name type="scientific">Stylonychia lemnae</name>
    <name type="common">Ciliate</name>
    <dbReference type="NCBI Taxonomy" id="5949"/>
    <lineage>
        <taxon>Eukaryota</taxon>
        <taxon>Sar</taxon>
        <taxon>Alveolata</taxon>
        <taxon>Ciliophora</taxon>
        <taxon>Intramacronucleata</taxon>
        <taxon>Spirotrichea</taxon>
        <taxon>Stichotrichia</taxon>
        <taxon>Sporadotrichida</taxon>
        <taxon>Oxytrichidae</taxon>
        <taxon>Stylonychinae</taxon>
        <taxon>Stylonychia</taxon>
    </lineage>
</organism>
<comment type="subcellular location">
    <subcellularLocation>
        <location evidence="1">Nucleus</location>
    </subcellularLocation>
</comment>
<dbReference type="Gene3D" id="3.30.730.10">
    <property type="entry name" value="AP2/ERF domain"/>
    <property type="match status" value="1"/>
</dbReference>
<accession>A0A078A1N4</accession>
<dbReference type="SUPFAM" id="SSF54171">
    <property type="entry name" value="DNA-binding domain"/>
    <property type="match status" value="1"/>
</dbReference>
<keyword evidence="3" id="KW-0238">DNA-binding</keyword>
<protein>
    <submittedName>
        <fullName evidence="8">Ap2-like ethylene-responsive transcription factor ant-like</fullName>
    </submittedName>
</protein>
<sequence length="254" mass="29222">MSYPLTHSSMISSGQQHNQQPMMQGNELGSEQMGIQNESHQALSDLSKQLLNQDHGSEFQKQNFPLDQRSELQITEVLTKTRRKELEAALKKTTSEDQLILQSKLKRKQTKSSRGSQYRGVSKNGKKWQVQLLGNLKKHYIGSISTEIKAARIYDKHAILTHGLRAKTNFQYTKSQIDRILEQELENSEIEDIISVDQNEQKTQDEDYQLSLTLSLQNNDLRQQDVTQSSIIYESNIMGEQSQEIYKTSTNQNF</sequence>
<evidence type="ECO:0000256" key="5">
    <source>
        <dbReference type="ARBA" id="ARBA00023242"/>
    </source>
</evidence>
<name>A0A078A1N4_STYLE</name>
<keyword evidence="2" id="KW-0805">Transcription regulation</keyword>
<evidence type="ECO:0000259" key="7">
    <source>
        <dbReference type="PROSITE" id="PS51032"/>
    </source>
</evidence>
<keyword evidence="9" id="KW-1185">Reference proteome</keyword>
<evidence type="ECO:0000313" key="8">
    <source>
        <dbReference type="EMBL" id="CDW76020.1"/>
    </source>
</evidence>
<evidence type="ECO:0000313" key="9">
    <source>
        <dbReference type="Proteomes" id="UP000039865"/>
    </source>
</evidence>
<dbReference type="SMART" id="SM00380">
    <property type="entry name" value="AP2"/>
    <property type="match status" value="1"/>
</dbReference>
<dbReference type="EMBL" id="CCKQ01004871">
    <property type="protein sequence ID" value="CDW76020.1"/>
    <property type="molecule type" value="Genomic_DNA"/>
</dbReference>
<dbReference type="GO" id="GO:0003700">
    <property type="term" value="F:DNA-binding transcription factor activity"/>
    <property type="evidence" value="ECO:0007669"/>
    <property type="project" value="InterPro"/>
</dbReference>
<dbReference type="PANTHER" id="PTHR32467">
    <property type="entry name" value="AP2-LIKE ETHYLENE-RESPONSIVE TRANSCRIPTION FACTOR"/>
    <property type="match status" value="1"/>
</dbReference>
<dbReference type="Proteomes" id="UP000039865">
    <property type="component" value="Unassembled WGS sequence"/>
</dbReference>
<evidence type="ECO:0000256" key="2">
    <source>
        <dbReference type="ARBA" id="ARBA00023015"/>
    </source>
</evidence>
<dbReference type="PANTHER" id="PTHR32467:SF90">
    <property type="entry name" value="AP2-LIKE ETHYLENE-RESPONSIVE TRANSCRIPTION FACTOR AIL1"/>
    <property type="match status" value="1"/>
</dbReference>
<keyword evidence="4" id="KW-0804">Transcription</keyword>
<dbReference type="OrthoDB" id="325452at2759"/>
<reference evidence="8 9" key="1">
    <citation type="submission" date="2014-06" db="EMBL/GenBank/DDBJ databases">
        <authorList>
            <person name="Swart Estienne"/>
        </authorList>
    </citation>
    <scope>NUCLEOTIDE SEQUENCE [LARGE SCALE GENOMIC DNA]</scope>
    <source>
        <strain evidence="8 9">130c</strain>
    </source>
</reference>
<evidence type="ECO:0000256" key="3">
    <source>
        <dbReference type="ARBA" id="ARBA00023125"/>
    </source>
</evidence>